<dbReference type="Gene3D" id="1.25.40.10">
    <property type="entry name" value="Tetratricopeptide repeat domain"/>
    <property type="match status" value="1"/>
</dbReference>
<dbReference type="KEGG" id="cuh:BJN34_09455"/>
<protein>
    <recommendedName>
        <fullName evidence="3">Tol-pal system protein YbgF</fullName>
    </recommendedName>
</protein>
<gene>
    <name evidence="1" type="ORF">BJN34_09455</name>
</gene>
<organism evidence="1 2">
    <name type="scientific">Cupriavidus necator</name>
    <name type="common">Alcaligenes eutrophus</name>
    <name type="synonym">Ralstonia eutropha</name>
    <dbReference type="NCBI Taxonomy" id="106590"/>
    <lineage>
        <taxon>Bacteria</taxon>
        <taxon>Pseudomonadati</taxon>
        <taxon>Pseudomonadota</taxon>
        <taxon>Betaproteobacteria</taxon>
        <taxon>Burkholderiales</taxon>
        <taxon>Burkholderiaceae</taxon>
        <taxon>Cupriavidus</taxon>
    </lineage>
</organism>
<dbReference type="InterPro" id="IPR011990">
    <property type="entry name" value="TPR-like_helical_dom_sf"/>
</dbReference>
<proteinExistence type="predicted"/>
<dbReference type="EMBL" id="CP017757">
    <property type="protein sequence ID" value="AQV94114.1"/>
    <property type="molecule type" value="Genomic_DNA"/>
</dbReference>
<evidence type="ECO:0008006" key="3">
    <source>
        <dbReference type="Google" id="ProtNLM"/>
    </source>
</evidence>
<accession>A0A1U9UN12</accession>
<evidence type="ECO:0000313" key="2">
    <source>
        <dbReference type="Proteomes" id="UP000189627"/>
    </source>
</evidence>
<dbReference type="AlphaFoldDB" id="A0A1U9UN12"/>
<sequence length="45" mass="4879">MIAVANNQLESGQKDAARKTLEQVVAKYPGTEGARAAHNRLKTLK</sequence>
<reference evidence="2" key="1">
    <citation type="submission" date="2017-02" db="EMBL/GenBank/DDBJ databases">
        <title>Complete genome sequence of Cupriavidus necator strain NH9, a 3-chlorobenzoate degrader.</title>
        <authorList>
            <person name="Moriuchi R."/>
            <person name="Dohra H."/>
            <person name="Ogawa N."/>
        </authorList>
    </citation>
    <scope>NUCLEOTIDE SEQUENCE [LARGE SCALE GENOMIC DNA]</scope>
    <source>
        <strain evidence="2">NH9</strain>
    </source>
</reference>
<dbReference type="Proteomes" id="UP000189627">
    <property type="component" value="Chromosome 1"/>
</dbReference>
<evidence type="ECO:0000313" key="1">
    <source>
        <dbReference type="EMBL" id="AQV94114.1"/>
    </source>
</evidence>
<name>A0A1U9UN12_CUPNE</name>